<organismHost>
    <name type="scientific">Lepidoptera</name>
    <name type="common">moths &amp; butterflies</name>
    <dbReference type="NCBI Taxonomy" id="7088"/>
</organismHost>
<dbReference type="EMBL" id="S68751">
    <property type="protein sequence ID" value="AAB20432.1"/>
    <property type="molecule type" value="Genomic_RNA"/>
</dbReference>
<sequence length="49" mass="5747">MRRRAWSRRHFAHGTRAVEGTGYIKPVCPTRKSVSIVLRRTRSLARRIV</sequence>
<name>Q86710_NPVAC</name>
<organism evidence="1">
    <name type="scientific">Autographa californica nuclear polyhedrosis virus</name>
    <name type="common">AcMNPV</name>
    <dbReference type="NCBI Taxonomy" id="46015"/>
    <lineage>
        <taxon>Viruses</taxon>
        <taxon>Viruses incertae sedis</taxon>
        <taxon>Naldaviricetes</taxon>
        <taxon>Lefavirales</taxon>
        <taxon>Baculoviridae</taxon>
        <taxon>Alphabaculovirus</taxon>
        <taxon>Alphabaculovirus aucalifornicae</taxon>
    </lineage>
</organism>
<protein>
    <submittedName>
        <fullName evidence="1">Orf 5' to immediate early 0 orf</fullName>
    </submittedName>
</protein>
<proteinExistence type="predicted"/>
<reference evidence="1" key="1">
    <citation type="journal article" date="1991" name="Virology">
        <title>Identification of spliced baculovirus RNAs expressed late in infection.</title>
        <authorList>
            <person name="Kovacs G.R."/>
            <person name="Guarino L.A."/>
            <person name="Graham B.L."/>
            <person name="Summers M.D."/>
        </authorList>
    </citation>
    <scope>NUCLEOTIDE SEQUENCE</scope>
</reference>
<accession>Q86710</accession>
<evidence type="ECO:0000313" key="1">
    <source>
        <dbReference type="EMBL" id="AAB20432.1"/>
    </source>
</evidence>